<dbReference type="GO" id="GO:0031491">
    <property type="term" value="F:nucleosome binding"/>
    <property type="evidence" value="ECO:0007669"/>
    <property type="project" value="TreeGrafter"/>
</dbReference>
<dbReference type="InterPro" id="IPR013719">
    <property type="entry name" value="RTT106/SPT16-like_middle_dom"/>
</dbReference>
<dbReference type="Pfam" id="PF08644">
    <property type="entry name" value="SPT16"/>
    <property type="match status" value="1"/>
</dbReference>
<reference evidence="16" key="1">
    <citation type="submission" date="2021-03" db="EMBL/GenBank/DDBJ databases">
        <authorList>
            <person name="Tagirdzhanova G."/>
        </authorList>
    </citation>
    <scope>NUCLEOTIDE SEQUENCE</scope>
</reference>
<dbReference type="InterPro" id="IPR056595">
    <property type="entry name" value="Fact-SPT16_PH"/>
</dbReference>
<keyword evidence="5 10" id="KW-0805">Transcription regulation</keyword>
<dbReference type="GO" id="GO:0006368">
    <property type="term" value="P:transcription elongation by RNA polymerase II"/>
    <property type="evidence" value="ECO:0007669"/>
    <property type="project" value="TreeGrafter"/>
</dbReference>
<feature type="compositionally biased region" description="Basic and acidic residues" evidence="12">
    <location>
        <begin position="477"/>
        <end position="502"/>
    </location>
</feature>
<comment type="similarity">
    <text evidence="1 10">Belongs to the peptidase M24 family. SPT16 subfamily.</text>
</comment>
<dbReference type="GO" id="GO:0010468">
    <property type="term" value="P:regulation of gene expression"/>
    <property type="evidence" value="ECO:0007669"/>
    <property type="project" value="UniProtKB-ARBA"/>
</dbReference>
<dbReference type="Gene3D" id="2.30.29.210">
    <property type="entry name" value="FACT complex subunit Spt16p/Cdc68p"/>
    <property type="match status" value="1"/>
</dbReference>
<evidence type="ECO:0000256" key="7">
    <source>
        <dbReference type="ARBA" id="ARBA00023163"/>
    </source>
</evidence>
<dbReference type="GO" id="GO:0006260">
    <property type="term" value="P:DNA replication"/>
    <property type="evidence" value="ECO:0007669"/>
    <property type="project" value="UniProtKB-KW"/>
</dbReference>
<dbReference type="SUPFAM" id="SSF55920">
    <property type="entry name" value="Creatinase/aminopeptidase"/>
    <property type="match status" value="1"/>
</dbReference>
<dbReference type="InterPro" id="IPR011993">
    <property type="entry name" value="PH-like_dom_sf"/>
</dbReference>
<organism evidence="16 17">
    <name type="scientific">Gomphillus americanus</name>
    <dbReference type="NCBI Taxonomy" id="1940652"/>
    <lineage>
        <taxon>Eukaryota</taxon>
        <taxon>Fungi</taxon>
        <taxon>Dikarya</taxon>
        <taxon>Ascomycota</taxon>
        <taxon>Pezizomycotina</taxon>
        <taxon>Lecanoromycetes</taxon>
        <taxon>OSLEUM clade</taxon>
        <taxon>Ostropomycetidae</taxon>
        <taxon>Ostropales</taxon>
        <taxon>Graphidaceae</taxon>
        <taxon>Gomphilloideae</taxon>
        <taxon>Gomphillus</taxon>
    </lineage>
</organism>
<dbReference type="InterPro" id="IPR040258">
    <property type="entry name" value="Spt16"/>
</dbReference>
<dbReference type="Pfam" id="PF14826">
    <property type="entry name" value="FACT-Spt16_Nlob"/>
    <property type="match status" value="1"/>
</dbReference>
<dbReference type="PANTHER" id="PTHR13980">
    <property type="entry name" value="CDC68 RELATED"/>
    <property type="match status" value="1"/>
</dbReference>
<dbReference type="PANTHER" id="PTHR13980:SF15">
    <property type="entry name" value="FACT COMPLEX SUBUNIT SPT16"/>
    <property type="match status" value="1"/>
</dbReference>
<dbReference type="OrthoDB" id="10251642at2759"/>
<dbReference type="InterPro" id="IPR029149">
    <property type="entry name" value="Creatin/AminoP/Spt16_N"/>
</dbReference>
<feature type="domain" description="FACT complex subunit SPT16 middle" evidence="14">
    <location>
        <begin position="548"/>
        <end position="698"/>
    </location>
</feature>
<dbReference type="InterPro" id="IPR029148">
    <property type="entry name" value="FACT-SPT16_Nlobe"/>
</dbReference>
<evidence type="ECO:0000256" key="10">
    <source>
        <dbReference type="RuleBase" id="RU367052"/>
    </source>
</evidence>
<feature type="compositionally biased region" description="Acidic residues" evidence="12">
    <location>
        <begin position="943"/>
        <end position="956"/>
    </location>
</feature>
<evidence type="ECO:0000256" key="2">
    <source>
        <dbReference type="ARBA" id="ARBA00022454"/>
    </source>
</evidence>
<gene>
    <name evidence="16" type="primary">SPT16</name>
    <name evidence="16" type="ORF">GOMPHAMPRED_007025</name>
</gene>
<dbReference type="Pfam" id="PF24824">
    <property type="entry name" value="PH_SPT16"/>
    <property type="match status" value="1"/>
</dbReference>
<feature type="region of interest" description="Disordered" evidence="12">
    <location>
        <begin position="469"/>
        <end position="524"/>
    </location>
</feature>
<dbReference type="Pfam" id="PF00557">
    <property type="entry name" value="Peptidase_M24"/>
    <property type="match status" value="1"/>
</dbReference>
<evidence type="ECO:0000256" key="5">
    <source>
        <dbReference type="ARBA" id="ARBA00023015"/>
    </source>
</evidence>
<evidence type="ECO:0000313" key="17">
    <source>
        <dbReference type="Proteomes" id="UP000664169"/>
    </source>
</evidence>
<keyword evidence="8 10" id="KW-0234">DNA repair</keyword>
<comment type="function">
    <text evidence="10">Component of the FACT complex, a general chromatin factor that acts to reorganize nucleosomes. The FACT complex is involved in multiple processes that require DNA as a template such as mRNA elongation, DNA replication and DNA repair. During transcription elongation the FACT complex acts as a histone chaperone that both destabilizes and restores nucleosomal structure. It facilitates the passage of RNA polymerase II and transcription by promoting the dissociation of one histone H2A-H2B dimer from the nucleosome, then subsequently promotes the reestablishment of the nucleosome following the passage of RNA polymerase II.</text>
</comment>
<evidence type="ECO:0000313" key="16">
    <source>
        <dbReference type="EMBL" id="CAF9910264.1"/>
    </source>
</evidence>
<keyword evidence="9 10" id="KW-0539">Nucleus</keyword>
<feature type="domain" description="FACT complex subunit SPT16 N-terminal lobe" evidence="13">
    <location>
        <begin position="9"/>
        <end position="169"/>
    </location>
</feature>
<dbReference type="AlphaFoldDB" id="A0A8H3EPG3"/>
<dbReference type="FunFam" id="2.30.29.30:FF:000017">
    <property type="entry name" value="FACT complex subunit SPT16"/>
    <property type="match status" value="1"/>
</dbReference>
<evidence type="ECO:0000256" key="12">
    <source>
        <dbReference type="SAM" id="MobiDB-lite"/>
    </source>
</evidence>
<feature type="compositionally biased region" description="Low complexity" evidence="12">
    <location>
        <begin position="957"/>
        <end position="969"/>
    </location>
</feature>
<dbReference type="InterPro" id="IPR013953">
    <property type="entry name" value="FACT_SPT16_M"/>
</dbReference>
<dbReference type="InterPro" id="IPR000994">
    <property type="entry name" value="Pept_M24"/>
</dbReference>
<dbReference type="InterPro" id="IPR048969">
    <property type="entry name" value="FACT_SPT16_C"/>
</dbReference>
<dbReference type="SMART" id="SM01287">
    <property type="entry name" value="Rtt106"/>
    <property type="match status" value="1"/>
</dbReference>
<evidence type="ECO:0000259" key="14">
    <source>
        <dbReference type="SMART" id="SM01286"/>
    </source>
</evidence>
<evidence type="ECO:0000256" key="1">
    <source>
        <dbReference type="ARBA" id="ARBA00010779"/>
    </source>
</evidence>
<keyword evidence="7 10" id="KW-0804">Transcription</keyword>
<keyword evidence="4 10" id="KW-0227">DNA damage</keyword>
<feature type="region of interest" description="Disordered" evidence="12">
    <location>
        <begin position="936"/>
        <end position="1028"/>
    </location>
</feature>
<evidence type="ECO:0000256" key="6">
    <source>
        <dbReference type="ARBA" id="ARBA00023054"/>
    </source>
</evidence>
<proteinExistence type="inferred from homology"/>
<evidence type="ECO:0000256" key="9">
    <source>
        <dbReference type="ARBA" id="ARBA00023242"/>
    </source>
</evidence>
<dbReference type="Pfam" id="PF08512">
    <property type="entry name" value="Rttp106-like_middle"/>
    <property type="match status" value="1"/>
</dbReference>
<dbReference type="Gene3D" id="3.90.230.10">
    <property type="entry name" value="Creatinase/methionine aminopeptidase superfamily"/>
    <property type="match status" value="1"/>
</dbReference>
<evidence type="ECO:0000256" key="8">
    <source>
        <dbReference type="ARBA" id="ARBA00023204"/>
    </source>
</evidence>
<comment type="caution">
    <text evidence="16">The sequence shown here is derived from an EMBL/GenBank/DDBJ whole genome shotgun (WGS) entry which is preliminary data.</text>
</comment>
<comment type="subcellular location">
    <subcellularLocation>
        <location evidence="10">Nucleus</location>
    </subcellularLocation>
    <subcellularLocation>
        <location evidence="10">Chromosome</location>
    </subcellularLocation>
</comment>
<evidence type="ECO:0000256" key="4">
    <source>
        <dbReference type="ARBA" id="ARBA00022763"/>
    </source>
</evidence>
<evidence type="ECO:0000259" key="15">
    <source>
        <dbReference type="SMART" id="SM01287"/>
    </source>
</evidence>
<accession>A0A8H3EPG3</accession>
<dbReference type="Pfam" id="PF21091">
    <property type="entry name" value="SPT16_C"/>
    <property type="match status" value="1"/>
</dbReference>
<keyword evidence="6 11" id="KW-0175">Coiled coil</keyword>
<sequence>MADDSAVKIDRNVFHERLSQLIASWKADKRAGDAAWGGANSIVIILGKADDGGYQKANALHFWLLGYEFPTTLMVLTLDTLFIITTAKKAKHLESLKGGKHPIEILVRGKDSEQNAKQFFQCTDVIKSAGKKVGVLAKQVVTGPFADEWIAALGEISKEVEEIDITTALSAVLATKDPQELLAIRDASRVCTVLMTQVFVEEMSEILDAEKKVSHRKLSEIVDHKIDDKKFFASFKQKLSPDFSPERLDWNYGPVVQSGGIYDLRIGVESNDSNLTPGIIIAGMGLRYNSYCSLLARTYLVDPSKSQESAYKLLQSIHETIIAEAKDGVTAKELYNKALGTVRSKKPDLEKYFVKNIGAGIGIETRDAAFVLNGKSSRVLKDGMTFSISTGFNDIPNSDDNNDKKAATFSLILTDTVRINTNEKAAVFTRSAAYDIEAVSFFFQDDKPEAESSPKAKVKKDSKIGAVATSNIKSSRLRAERSTQADGEAEQRRKEHQKELAQRRQQQGLENHKSSTGDQNGVTEKKFKRFESYKRDAQLPSQVKDLVVVVDEKSNTIILPIMGRAVPFHIHTIKNASVNIEGEYAFLRINFLSPGQGVGRKDDQPFEDPSAHFVRSLTFRSEDRDRMHKVVEKITDLRKSLTKREQEKKELEDVVEQEKLIEIRNRKPTRLETVFVRPALDGKRVAGEVEIHSNGLRYRDHRANIIEVLFANIKHLIFQPCTHELIVLIHVHLKNPIMVGKKKTKDVQFYREATDMQFDETGKGKRRHRLHDDEEFEMEQEERRRRALLDKEFKSFAEKIQNAAPQDLFSVDIPVRELGFNGVPFRSNVYMQPTTDCLVQLIEPPFTVITLDEIEIAHLERVQYGLKNFDMVFVFKDFHRAPAHVNTIPVESLENVKDWLDSIDIPYSEGPLNLNWSSIMKTVLADPRGFFEEGGWSFLASGSDDEEDSEEEDESAFEVSASELDAASESSEEDSEFDDDASADASDDASIDEESGEDWDELEEKAKRKDKANGMGSDDEGRGKKRKR</sequence>
<dbReference type="SMART" id="SM01286">
    <property type="entry name" value="SPT16"/>
    <property type="match status" value="1"/>
</dbReference>
<dbReference type="FunFam" id="3.90.230.10:FF:000005">
    <property type="entry name" value="FACT complex subunit spt16"/>
    <property type="match status" value="1"/>
</dbReference>
<dbReference type="Proteomes" id="UP000664169">
    <property type="component" value="Unassembled WGS sequence"/>
</dbReference>
<keyword evidence="3 10" id="KW-0235">DNA replication</keyword>
<dbReference type="Gene3D" id="2.30.29.150">
    <property type="match status" value="1"/>
</dbReference>
<keyword evidence="2 10" id="KW-0158">Chromosome</keyword>
<dbReference type="SMART" id="SM01285">
    <property type="entry name" value="FACT-Spt16_Nlob"/>
    <property type="match status" value="1"/>
</dbReference>
<feature type="domain" description="Histone chaperone RTT106/FACT complex subunit SPT16-like middle" evidence="15">
    <location>
        <begin position="820"/>
        <end position="910"/>
    </location>
</feature>
<feature type="coiled-coil region" evidence="11">
    <location>
        <begin position="634"/>
        <end position="661"/>
    </location>
</feature>
<dbReference type="FunFam" id="3.40.350.10:FF:000006">
    <property type="entry name" value="FACT complex subunit SPT16"/>
    <property type="match status" value="1"/>
</dbReference>
<name>A0A8H3EPG3_9LECA</name>
<protein>
    <recommendedName>
        <fullName evidence="10">FACT complex subunit</fullName>
    </recommendedName>
</protein>
<dbReference type="Gene3D" id="3.40.350.10">
    <property type="entry name" value="Creatinase/prolidase N-terminal domain"/>
    <property type="match status" value="1"/>
</dbReference>
<dbReference type="InterPro" id="IPR036005">
    <property type="entry name" value="Creatinase/aminopeptidase-like"/>
</dbReference>
<keyword evidence="17" id="KW-1185">Reference proteome</keyword>
<evidence type="ECO:0000256" key="11">
    <source>
        <dbReference type="SAM" id="Coils"/>
    </source>
</evidence>
<dbReference type="EMBL" id="CAJPDQ010000005">
    <property type="protein sequence ID" value="CAF9910264.1"/>
    <property type="molecule type" value="Genomic_DNA"/>
</dbReference>
<dbReference type="GO" id="GO:0035101">
    <property type="term" value="C:FACT complex"/>
    <property type="evidence" value="ECO:0007669"/>
    <property type="project" value="UniProtKB-UniRule"/>
</dbReference>
<comment type="subunit">
    <text evidence="10">Component of the FACT complex.</text>
</comment>
<dbReference type="Gene3D" id="2.30.29.30">
    <property type="entry name" value="Pleckstrin-homology domain (PH domain)/Phosphotyrosine-binding domain (PTB)"/>
    <property type="match status" value="1"/>
</dbReference>
<evidence type="ECO:0000259" key="13">
    <source>
        <dbReference type="SMART" id="SM01285"/>
    </source>
</evidence>
<feature type="compositionally biased region" description="Acidic residues" evidence="12">
    <location>
        <begin position="970"/>
        <end position="1003"/>
    </location>
</feature>
<dbReference type="GO" id="GO:0006281">
    <property type="term" value="P:DNA repair"/>
    <property type="evidence" value="ECO:0007669"/>
    <property type="project" value="UniProtKB-UniRule"/>
</dbReference>
<evidence type="ECO:0000256" key="3">
    <source>
        <dbReference type="ARBA" id="ARBA00022705"/>
    </source>
</evidence>
<dbReference type="FunFam" id="2.30.29.210:FF:000001">
    <property type="entry name" value="FACT complex subunit spt16"/>
    <property type="match status" value="1"/>
</dbReference>